<dbReference type="InterPro" id="IPR011041">
    <property type="entry name" value="Quinoprot_gluc/sorb_DH_b-prop"/>
</dbReference>
<evidence type="ECO:0000313" key="3">
    <source>
        <dbReference type="EMBL" id="KAH7114457.1"/>
    </source>
</evidence>
<organism evidence="3 4">
    <name type="scientific">Dendryphion nanum</name>
    <dbReference type="NCBI Taxonomy" id="256645"/>
    <lineage>
        <taxon>Eukaryota</taxon>
        <taxon>Fungi</taxon>
        <taxon>Dikarya</taxon>
        <taxon>Ascomycota</taxon>
        <taxon>Pezizomycotina</taxon>
        <taxon>Dothideomycetes</taxon>
        <taxon>Pleosporomycetidae</taxon>
        <taxon>Pleosporales</taxon>
        <taxon>Torulaceae</taxon>
        <taxon>Dendryphion</taxon>
    </lineage>
</organism>
<feature type="signal peptide" evidence="1">
    <location>
        <begin position="1"/>
        <end position="18"/>
    </location>
</feature>
<dbReference type="EMBL" id="JAGMWT010000017">
    <property type="protein sequence ID" value="KAH7114457.1"/>
    <property type="molecule type" value="Genomic_DNA"/>
</dbReference>
<dbReference type="OrthoDB" id="507128at2759"/>
<keyword evidence="1" id="KW-0732">Signal</keyword>
<dbReference type="AlphaFoldDB" id="A0A9P9D8L7"/>
<gene>
    <name evidence="3" type="ORF">B0J11DRAFT_496938</name>
</gene>
<proteinExistence type="predicted"/>
<evidence type="ECO:0000256" key="1">
    <source>
        <dbReference type="SAM" id="SignalP"/>
    </source>
</evidence>
<feature type="chain" id="PRO_5040346972" evidence="1">
    <location>
        <begin position="19"/>
        <end position="457"/>
    </location>
</feature>
<dbReference type="InterPro" id="IPR051262">
    <property type="entry name" value="SMP-30/CGR1_Lactonase"/>
</dbReference>
<dbReference type="Pfam" id="PF22807">
    <property type="entry name" value="TrAA12"/>
    <property type="match status" value="1"/>
</dbReference>
<reference evidence="3" key="1">
    <citation type="journal article" date="2021" name="Nat. Commun.">
        <title>Genetic determinants of endophytism in the Arabidopsis root mycobiome.</title>
        <authorList>
            <person name="Mesny F."/>
            <person name="Miyauchi S."/>
            <person name="Thiergart T."/>
            <person name="Pickel B."/>
            <person name="Atanasova L."/>
            <person name="Karlsson M."/>
            <person name="Huettel B."/>
            <person name="Barry K.W."/>
            <person name="Haridas S."/>
            <person name="Chen C."/>
            <person name="Bauer D."/>
            <person name="Andreopoulos W."/>
            <person name="Pangilinan J."/>
            <person name="LaButti K."/>
            <person name="Riley R."/>
            <person name="Lipzen A."/>
            <person name="Clum A."/>
            <person name="Drula E."/>
            <person name="Henrissat B."/>
            <person name="Kohler A."/>
            <person name="Grigoriev I.V."/>
            <person name="Martin F.M."/>
            <person name="Hacquard S."/>
        </authorList>
    </citation>
    <scope>NUCLEOTIDE SEQUENCE</scope>
    <source>
        <strain evidence="3">MPI-CAGE-CH-0243</strain>
    </source>
</reference>
<evidence type="ECO:0000259" key="2">
    <source>
        <dbReference type="Pfam" id="PF22807"/>
    </source>
</evidence>
<evidence type="ECO:0000313" key="4">
    <source>
        <dbReference type="Proteomes" id="UP000700596"/>
    </source>
</evidence>
<keyword evidence="4" id="KW-1185">Reference proteome</keyword>
<name>A0A9P9D8L7_9PLEO</name>
<sequence>MLNQVLLTIAALQTHVLAQNCPSLSASYAAPSLASGYEARLVAQNLNKPRGLLFDNKGNLLVIEREKGISAFTVESTDACVSLKDKKTIVEDSSLNHGIEISDDGKTLFASSVDSVFKYSYDQNGKTVSGKGEAIINGMKTDGTVTRTLLMSRKSKNKLLVSRGSDDNIDLSAIDINSGESQIKIFDPAKGGQSYKTSGSVLAWGLRNAVGVAENPKDGGVWSAENSVDNIERDGFEIHENNPAEELNYHGKLDDAKNPLSNANFGFPMCASAWNVSEIPSAGRLQIGQQFAMIGENATLQDPFCSEQRQAPRLVFQPHTSPIDLKFDTKGENLYVSLRGSWNRQDPVGYSVSVIKFGPDGQPTERSTSTSALSPILSNSAIDQCPGKCFRPAGLAFDNQGRLYMSSDTTGEIYVIVKSGGKPIDAARQSSAAPASPNFGLAGVYVAFIASVFAYCL</sequence>
<dbReference type="Proteomes" id="UP000700596">
    <property type="component" value="Unassembled WGS sequence"/>
</dbReference>
<dbReference type="InterPro" id="IPR011042">
    <property type="entry name" value="6-blade_b-propeller_TolB-like"/>
</dbReference>
<dbReference type="InterPro" id="IPR054539">
    <property type="entry name" value="Beta-prop_PDH"/>
</dbReference>
<dbReference type="PANTHER" id="PTHR47572:SF4">
    <property type="entry name" value="LACTONASE DRP35"/>
    <property type="match status" value="1"/>
</dbReference>
<protein>
    <submittedName>
        <fullName evidence="3">Soluble quino protein glucose/sorbosone dehydrogenase</fullName>
    </submittedName>
</protein>
<dbReference type="SUPFAM" id="SSF50952">
    <property type="entry name" value="Soluble quinoprotein glucose dehydrogenase"/>
    <property type="match status" value="1"/>
</dbReference>
<dbReference type="Gene3D" id="2.120.10.30">
    <property type="entry name" value="TolB, C-terminal domain"/>
    <property type="match status" value="1"/>
</dbReference>
<accession>A0A9P9D8L7</accession>
<comment type="caution">
    <text evidence="3">The sequence shown here is derived from an EMBL/GenBank/DDBJ whole genome shotgun (WGS) entry which is preliminary data.</text>
</comment>
<dbReference type="PANTHER" id="PTHR47572">
    <property type="entry name" value="LIPOPROTEIN-RELATED"/>
    <property type="match status" value="1"/>
</dbReference>
<feature type="domain" description="Pyrroloquinoline quinone-dependent pyranose dehydrogenase beta-propeller" evidence="2">
    <location>
        <begin position="31"/>
        <end position="418"/>
    </location>
</feature>